<protein>
    <submittedName>
        <fullName evidence="1">Uncharacterized protein</fullName>
    </submittedName>
</protein>
<comment type="caution">
    <text evidence="1">The sequence shown here is derived from an EMBL/GenBank/DDBJ whole genome shotgun (WGS) entry which is preliminary data.</text>
</comment>
<dbReference type="Proteomes" id="UP001211064">
    <property type="component" value="Unassembled WGS sequence"/>
</dbReference>
<evidence type="ECO:0000313" key="1">
    <source>
        <dbReference type="EMBL" id="MDA4179283.1"/>
    </source>
</evidence>
<name>A0AAW5ZAF4_ECOLX</name>
<accession>A0AAW5ZAF4</accession>
<gene>
    <name evidence="1" type="ORF">NY836_18240</name>
</gene>
<evidence type="ECO:0000313" key="2">
    <source>
        <dbReference type="Proteomes" id="UP001211064"/>
    </source>
</evidence>
<reference evidence="1" key="1">
    <citation type="submission" date="2022-08" db="EMBL/GenBank/DDBJ databases">
        <title>Genome sequencing of human pathogens.</title>
        <authorList>
            <person name="Cao X."/>
        </authorList>
    </citation>
    <scope>NUCLEOTIDE SEQUENCE</scope>
    <source>
        <strain evidence="1">EC16126</strain>
    </source>
</reference>
<organism evidence="1 2">
    <name type="scientific">Escherichia coli</name>
    <dbReference type="NCBI Taxonomy" id="562"/>
    <lineage>
        <taxon>Bacteria</taxon>
        <taxon>Pseudomonadati</taxon>
        <taxon>Pseudomonadota</taxon>
        <taxon>Gammaproteobacteria</taxon>
        <taxon>Enterobacterales</taxon>
        <taxon>Enterobacteriaceae</taxon>
        <taxon>Escherichia</taxon>
    </lineage>
</organism>
<dbReference type="EMBL" id="JANWOR010000556">
    <property type="protein sequence ID" value="MDA4179283.1"/>
    <property type="molecule type" value="Genomic_DNA"/>
</dbReference>
<dbReference type="RefSeq" id="WP_271097954.1">
    <property type="nucleotide sequence ID" value="NZ_JANWOR010000556.1"/>
</dbReference>
<proteinExistence type="predicted"/>
<sequence length="65" mass="7463">MTLIFDKSYFISLRHIWRASNNATQRASADAGAFDGVFFTGRWWPFFVSITQRPHLRGGGYEIHG</sequence>
<dbReference type="AlphaFoldDB" id="A0AAW5ZAF4"/>
<feature type="non-terminal residue" evidence="1">
    <location>
        <position position="65"/>
    </location>
</feature>